<proteinExistence type="predicted"/>
<dbReference type="GO" id="GO:0000423">
    <property type="term" value="P:mitophagy"/>
    <property type="evidence" value="ECO:0007669"/>
    <property type="project" value="InterPro"/>
</dbReference>
<reference evidence="2 3" key="1">
    <citation type="submission" date="2020-03" db="EMBL/GenBank/DDBJ databases">
        <title>Draft Genome Sequence of Cudoniella acicularis.</title>
        <authorList>
            <person name="Buettner E."/>
            <person name="Kellner H."/>
        </authorList>
    </citation>
    <scope>NUCLEOTIDE SEQUENCE [LARGE SCALE GENOMIC DNA]</scope>
    <source>
        <strain evidence="2 3">DSM 108380</strain>
    </source>
</reference>
<sequence length="196" mass="22017">MSSSLPIQIAETIQTASIKHDPSPTHDLNPSTAASQKQPVSVSRPPASDSSLDKYAYDEDEEGIDKDEEEDIPYTVLKPLPRRLSFGPLPDLRFEQSYLASIANADTPWKVMYITIRDQMVLPLVQGTVWTLALAGWKYWNRNAQLSGASWGAKARRWWFGVNNWKLPESLRGIGKNGKLAAEMREYYQTQSSASD</sequence>
<organism evidence="2 3">
    <name type="scientific">Cudoniella acicularis</name>
    <dbReference type="NCBI Taxonomy" id="354080"/>
    <lineage>
        <taxon>Eukaryota</taxon>
        <taxon>Fungi</taxon>
        <taxon>Dikarya</taxon>
        <taxon>Ascomycota</taxon>
        <taxon>Pezizomycotina</taxon>
        <taxon>Leotiomycetes</taxon>
        <taxon>Helotiales</taxon>
        <taxon>Tricladiaceae</taxon>
        <taxon>Cudoniella</taxon>
    </lineage>
</organism>
<dbReference type="Proteomes" id="UP000566819">
    <property type="component" value="Unassembled WGS sequence"/>
</dbReference>
<protein>
    <recommendedName>
        <fullName evidence="4">DUF1770-domain-containing protein</fullName>
    </recommendedName>
</protein>
<comment type="caution">
    <text evidence="2">The sequence shown here is derived from an EMBL/GenBank/DDBJ whole genome shotgun (WGS) entry which is preliminary data.</text>
</comment>
<feature type="compositionally biased region" description="Acidic residues" evidence="1">
    <location>
        <begin position="58"/>
        <end position="69"/>
    </location>
</feature>
<keyword evidence="3" id="KW-1185">Reference proteome</keyword>
<dbReference type="EMBL" id="JAAMPI010000172">
    <property type="protein sequence ID" value="KAF4634612.1"/>
    <property type="molecule type" value="Genomic_DNA"/>
</dbReference>
<evidence type="ECO:0008006" key="4">
    <source>
        <dbReference type="Google" id="ProtNLM"/>
    </source>
</evidence>
<evidence type="ECO:0000313" key="2">
    <source>
        <dbReference type="EMBL" id="KAF4634612.1"/>
    </source>
</evidence>
<evidence type="ECO:0000256" key="1">
    <source>
        <dbReference type="SAM" id="MobiDB-lite"/>
    </source>
</evidence>
<gene>
    <name evidence="2" type="ORF">G7Y89_g3501</name>
</gene>
<dbReference type="PANTHER" id="PTHR38699">
    <property type="entry name" value="CHROMOSOME 1, WHOLE GENOME SHOTGUN SEQUENCE"/>
    <property type="match status" value="1"/>
</dbReference>
<dbReference type="PANTHER" id="PTHR38699:SF1">
    <property type="entry name" value="MITOPHAGY RECEPTOR ATG43"/>
    <property type="match status" value="1"/>
</dbReference>
<feature type="compositionally biased region" description="Polar residues" evidence="1">
    <location>
        <begin position="26"/>
        <end position="41"/>
    </location>
</feature>
<dbReference type="Pfam" id="PF08589">
    <property type="entry name" value="ATG43"/>
    <property type="match status" value="1"/>
</dbReference>
<dbReference type="InterPro" id="IPR013898">
    <property type="entry name" value="Atg43"/>
</dbReference>
<dbReference type="AlphaFoldDB" id="A0A8H4RU86"/>
<accession>A0A8H4RU86</accession>
<feature type="compositionally biased region" description="Polar residues" evidence="1">
    <location>
        <begin position="1"/>
        <end position="17"/>
    </location>
</feature>
<dbReference type="GO" id="GO:0140580">
    <property type="term" value="F:mitochondrion autophagosome adaptor activity"/>
    <property type="evidence" value="ECO:0007669"/>
    <property type="project" value="InterPro"/>
</dbReference>
<evidence type="ECO:0000313" key="3">
    <source>
        <dbReference type="Proteomes" id="UP000566819"/>
    </source>
</evidence>
<dbReference type="OrthoDB" id="2430343at2759"/>
<name>A0A8H4RU86_9HELO</name>
<feature type="region of interest" description="Disordered" evidence="1">
    <location>
        <begin position="1"/>
        <end position="69"/>
    </location>
</feature>